<proteinExistence type="predicted"/>
<organism evidence="2 3">
    <name type="scientific">Colletotrichum kahawae</name>
    <name type="common">Coffee berry disease fungus</name>
    <dbReference type="NCBI Taxonomy" id="34407"/>
    <lineage>
        <taxon>Eukaryota</taxon>
        <taxon>Fungi</taxon>
        <taxon>Dikarya</taxon>
        <taxon>Ascomycota</taxon>
        <taxon>Pezizomycotina</taxon>
        <taxon>Sordariomycetes</taxon>
        <taxon>Hypocreomycetidae</taxon>
        <taxon>Glomerellales</taxon>
        <taxon>Glomerellaceae</taxon>
        <taxon>Colletotrichum</taxon>
        <taxon>Colletotrichum gloeosporioides species complex</taxon>
    </lineage>
</organism>
<gene>
    <name evidence="2" type="ORF">CKAH01_05254</name>
</gene>
<evidence type="ECO:0000256" key="1">
    <source>
        <dbReference type="SAM" id="MobiDB-lite"/>
    </source>
</evidence>
<feature type="compositionally biased region" description="Low complexity" evidence="1">
    <location>
        <begin position="57"/>
        <end position="68"/>
    </location>
</feature>
<sequence length="80" mass="8777">MPARVVTGSPITCPPPSLSTTHITPRPRSPKMPSYVPYLKSNRAPAPPTKITALRQLSQPSSIPQLSHSHTHTHTHPRFP</sequence>
<dbReference type="AlphaFoldDB" id="A0AAD9YF90"/>
<evidence type="ECO:0000313" key="2">
    <source>
        <dbReference type="EMBL" id="KAK2760568.1"/>
    </source>
</evidence>
<comment type="caution">
    <text evidence="2">The sequence shown here is derived from an EMBL/GenBank/DDBJ whole genome shotgun (WGS) entry which is preliminary data.</text>
</comment>
<feature type="compositionally biased region" description="Basic residues" evidence="1">
    <location>
        <begin position="69"/>
        <end position="80"/>
    </location>
</feature>
<dbReference type="Proteomes" id="UP001281614">
    <property type="component" value="Unassembled WGS sequence"/>
</dbReference>
<keyword evidence="3" id="KW-1185">Reference proteome</keyword>
<feature type="region of interest" description="Disordered" evidence="1">
    <location>
        <begin position="1"/>
        <end position="80"/>
    </location>
</feature>
<evidence type="ECO:0000313" key="3">
    <source>
        <dbReference type="Proteomes" id="UP001281614"/>
    </source>
</evidence>
<accession>A0AAD9YF90</accession>
<reference evidence="2" key="1">
    <citation type="submission" date="2023-02" db="EMBL/GenBank/DDBJ databases">
        <title>Colletotrichum kahawae CIFC_Que2 genome sequencing and assembly.</title>
        <authorList>
            <person name="Baroncelli R."/>
        </authorList>
    </citation>
    <scope>NUCLEOTIDE SEQUENCE</scope>
    <source>
        <strain evidence="2">CIFC_Que2</strain>
    </source>
</reference>
<name>A0AAD9YF90_COLKA</name>
<protein>
    <submittedName>
        <fullName evidence="2">Uncharacterized protein</fullName>
    </submittedName>
</protein>
<dbReference type="EMBL" id="VYYT01000168">
    <property type="protein sequence ID" value="KAK2760568.1"/>
    <property type="molecule type" value="Genomic_DNA"/>
</dbReference>